<protein>
    <recommendedName>
        <fullName evidence="4">Adhesin domain-containing protein</fullName>
    </recommendedName>
</protein>
<evidence type="ECO:0000313" key="2">
    <source>
        <dbReference type="EMBL" id="SFU86940.1"/>
    </source>
</evidence>
<keyword evidence="1" id="KW-0732">Signal</keyword>
<accession>A0A1I7JP74</accession>
<reference evidence="3" key="1">
    <citation type="submission" date="2016-10" db="EMBL/GenBank/DDBJ databases">
        <authorList>
            <person name="Varghese N."/>
        </authorList>
    </citation>
    <scope>NUCLEOTIDE SEQUENCE [LARGE SCALE GENOMIC DNA]</scope>
    <source>
        <strain evidence="3">DSM 18820</strain>
    </source>
</reference>
<organism evidence="2 3">
    <name type="scientific">Pontibacter akesuensis</name>
    <dbReference type="NCBI Taxonomy" id="388950"/>
    <lineage>
        <taxon>Bacteria</taxon>
        <taxon>Pseudomonadati</taxon>
        <taxon>Bacteroidota</taxon>
        <taxon>Cytophagia</taxon>
        <taxon>Cytophagales</taxon>
        <taxon>Hymenobacteraceae</taxon>
        <taxon>Pontibacter</taxon>
    </lineage>
</organism>
<feature type="signal peptide" evidence="1">
    <location>
        <begin position="1"/>
        <end position="20"/>
    </location>
</feature>
<gene>
    <name evidence="2" type="ORF">SAMN04487941_3085</name>
</gene>
<evidence type="ECO:0000313" key="3">
    <source>
        <dbReference type="Proteomes" id="UP000182491"/>
    </source>
</evidence>
<dbReference type="Proteomes" id="UP000182491">
    <property type="component" value="Unassembled WGS sequence"/>
</dbReference>
<keyword evidence="3" id="KW-1185">Reference proteome</keyword>
<dbReference type="EMBL" id="FPCA01000003">
    <property type="protein sequence ID" value="SFU86940.1"/>
    <property type="molecule type" value="Genomic_DNA"/>
</dbReference>
<proteinExistence type="predicted"/>
<dbReference type="OrthoDB" id="1115882at2"/>
<sequence length="237" mass="26143">MKKVFVLSLVWFAFTTSLLAQTKTVEKVLAVPANKKIDLKLTFGDNIKITAWDKKEASIKIDYEINGGKLNDALTLDFKSDNTSARAKVDLDEELIKKGKAEDCPGSRGNYSMQINGDNGDHSYTCTKINYEIFVPRDADLTVETINGNIELRGLTGPVHAKSISGFVDMNWSEKKGATVLLETITGEVYSDLGMEFPNGRKDAPMVGYELKGNVNGGGSKINLESISNDIYFRKQD</sequence>
<name>A0A1I7JP74_9BACT</name>
<dbReference type="AlphaFoldDB" id="A0A1I7JP74"/>
<feature type="chain" id="PRO_5010238902" description="Adhesin domain-containing protein" evidence="1">
    <location>
        <begin position="21"/>
        <end position="237"/>
    </location>
</feature>
<dbReference type="RefSeq" id="WP_068837978.1">
    <property type="nucleotide sequence ID" value="NZ_BMXC01000003.1"/>
</dbReference>
<dbReference type="STRING" id="388950.GCA_001611675_01979"/>
<evidence type="ECO:0008006" key="4">
    <source>
        <dbReference type="Google" id="ProtNLM"/>
    </source>
</evidence>
<evidence type="ECO:0000256" key="1">
    <source>
        <dbReference type="SAM" id="SignalP"/>
    </source>
</evidence>